<name>A0A6A6ZVG3_9PLEO</name>
<evidence type="ECO:0008006" key="3">
    <source>
        <dbReference type="Google" id="ProtNLM"/>
    </source>
</evidence>
<sequence length="517" mass="57837">MGLREVCLQHKDGTSLAKRFVILAHTLEHANAVALPVDHNAGNLKASCTLQEAWNDTLQGELAYGGTLLINQSGVLRHSITQAGVIHPLTVAILAFRLGGPVNAANSAYAQQWRLSERPVPAGQVKKFHMEGESRNIFDEQRVAFVWEVRDGQVCSTSDDHSIFLGDSIPHELKRASSIGNAGVVELSAIIYDSRNASLVYECQDAKAVRHSISLDFHVHDTPDDMLSLPADMKQQEFEPKGRTLMELLTCCPGPGYSSHSHCSLFSPDSLTAIVDKLSRINVPQPTLPSDPQPQFFQQMERCKLENQCHIPPDILRMGHDIFISGTYLTTAMFIHNVVFKARRDVHLHLGWDLVPQNRIEEECDSARKFIRDISAMLMQEMANSIGRWCRKLCATGYVSSPDVLAVLPMFTSALGLALNGPKEIQENPEPKIDGNDFQVYRTRCLYLFWCTKCLVDYLGKPLAGPFMLEQLDKRNIAAYRFRVGICAGLLQRNWVAWSMFVEGLPRGEMVVRRPVM</sequence>
<evidence type="ECO:0000313" key="2">
    <source>
        <dbReference type="Proteomes" id="UP000799424"/>
    </source>
</evidence>
<dbReference type="AlphaFoldDB" id="A0A6A6ZVG3"/>
<protein>
    <recommendedName>
        <fullName evidence="3">Transcription factor domain-containing protein</fullName>
    </recommendedName>
</protein>
<keyword evidence="2" id="KW-1185">Reference proteome</keyword>
<dbReference type="Proteomes" id="UP000799424">
    <property type="component" value="Unassembled WGS sequence"/>
</dbReference>
<organism evidence="1 2">
    <name type="scientific">Ophiobolus disseminans</name>
    <dbReference type="NCBI Taxonomy" id="1469910"/>
    <lineage>
        <taxon>Eukaryota</taxon>
        <taxon>Fungi</taxon>
        <taxon>Dikarya</taxon>
        <taxon>Ascomycota</taxon>
        <taxon>Pezizomycotina</taxon>
        <taxon>Dothideomycetes</taxon>
        <taxon>Pleosporomycetidae</taxon>
        <taxon>Pleosporales</taxon>
        <taxon>Pleosporineae</taxon>
        <taxon>Phaeosphaeriaceae</taxon>
        <taxon>Ophiobolus</taxon>
    </lineage>
</organism>
<reference evidence="1" key="1">
    <citation type="journal article" date="2020" name="Stud. Mycol.">
        <title>101 Dothideomycetes genomes: a test case for predicting lifestyles and emergence of pathogens.</title>
        <authorList>
            <person name="Haridas S."/>
            <person name="Albert R."/>
            <person name="Binder M."/>
            <person name="Bloem J."/>
            <person name="Labutti K."/>
            <person name="Salamov A."/>
            <person name="Andreopoulos B."/>
            <person name="Baker S."/>
            <person name="Barry K."/>
            <person name="Bills G."/>
            <person name="Bluhm B."/>
            <person name="Cannon C."/>
            <person name="Castanera R."/>
            <person name="Culley D."/>
            <person name="Daum C."/>
            <person name="Ezra D."/>
            <person name="Gonzalez J."/>
            <person name="Henrissat B."/>
            <person name="Kuo A."/>
            <person name="Liang C."/>
            <person name="Lipzen A."/>
            <person name="Lutzoni F."/>
            <person name="Magnuson J."/>
            <person name="Mondo S."/>
            <person name="Nolan M."/>
            <person name="Ohm R."/>
            <person name="Pangilinan J."/>
            <person name="Park H.-J."/>
            <person name="Ramirez L."/>
            <person name="Alfaro M."/>
            <person name="Sun H."/>
            <person name="Tritt A."/>
            <person name="Yoshinaga Y."/>
            <person name="Zwiers L.-H."/>
            <person name="Turgeon B."/>
            <person name="Goodwin S."/>
            <person name="Spatafora J."/>
            <person name="Crous P."/>
            <person name="Grigoriev I."/>
        </authorList>
    </citation>
    <scope>NUCLEOTIDE SEQUENCE</scope>
    <source>
        <strain evidence="1">CBS 113818</strain>
    </source>
</reference>
<dbReference type="OrthoDB" id="3932667at2759"/>
<gene>
    <name evidence="1" type="ORF">CC86DRAFT_420044</name>
</gene>
<accession>A0A6A6ZVG3</accession>
<evidence type="ECO:0000313" key="1">
    <source>
        <dbReference type="EMBL" id="KAF2824816.1"/>
    </source>
</evidence>
<proteinExistence type="predicted"/>
<dbReference type="EMBL" id="MU006229">
    <property type="protein sequence ID" value="KAF2824816.1"/>
    <property type="molecule type" value="Genomic_DNA"/>
</dbReference>